<dbReference type="GO" id="GO:0006355">
    <property type="term" value="P:regulation of DNA-templated transcription"/>
    <property type="evidence" value="ECO:0007669"/>
    <property type="project" value="InterPro"/>
</dbReference>
<dbReference type="Pfam" id="PF03869">
    <property type="entry name" value="Arc"/>
    <property type="match status" value="1"/>
</dbReference>
<protein>
    <submittedName>
        <fullName evidence="2">Arc family DNA-binding protein</fullName>
    </submittedName>
</protein>
<proteinExistence type="predicted"/>
<evidence type="ECO:0000313" key="3">
    <source>
        <dbReference type="Proteomes" id="UP000673434"/>
    </source>
</evidence>
<evidence type="ECO:0000259" key="1">
    <source>
        <dbReference type="Pfam" id="PF03869"/>
    </source>
</evidence>
<dbReference type="RefSeq" id="WP_019725013.1">
    <property type="nucleotide sequence ID" value="NZ_JAGKON010000074.1"/>
</dbReference>
<evidence type="ECO:0000313" key="2">
    <source>
        <dbReference type="EMBL" id="MBQ0604457.1"/>
    </source>
</evidence>
<feature type="domain" description="Arc-like DNA binding" evidence="1">
    <location>
        <begin position="4"/>
        <end position="49"/>
    </location>
</feature>
<name>A0AAP2BQP0_KLEOX</name>
<dbReference type="SUPFAM" id="SSF47598">
    <property type="entry name" value="Ribbon-helix-helix"/>
    <property type="match status" value="1"/>
</dbReference>
<dbReference type="InterPro" id="IPR013321">
    <property type="entry name" value="Arc_rbn_hlx_hlx"/>
</dbReference>
<reference evidence="2 3" key="1">
    <citation type="submission" date="2021-03" db="EMBL/GenBank/DDBJ databases">
        <authorList>
            <person name="Stanton E."/>
        </authorList>
    </citation>
    <scope>NUCLEOTIDE SEQUENCE [LARGE SCALE GENOMIC DNA]</scope>
    <source>
        <strain evidence="2 3">2020EL-00037</strain>
    </source>
</reference>
<dbReference type="InterPro" id="IPR005569">
    <property type="entry name" value="Arc_DNA-bd_dom"/>
</dbReference>
<accession>A0AAP2BQP0</accession>
<dbReference type="Proteomes" id="UP000673434">
    <property type="component" value="Unassembled WGS sequence"/>
</dbReference>
<sequence>MIVSSKAPKYNMRIPADVKEAIEKAAEAAGRSINTEMVMRLIDSLKKDGLFVPQK</sequence>
<dbReference type="Gene3D" id="1.10.1220.10">
    <property type="entry name" value="Met repressor-like"/>
    <property type="match status" value="1"/>
</dbReference>
<dbReference type="InterPro" id="IPR010985">
    <property type="entry name" value="Ribbon_hlx_hlx"/>
</dbReference>
<comment type="caution">
    <text evidence="2">The sequence shown here is derived from an EMBL/GenBank/DDBJ whole genome shotgun (WGS) entry which is preliminary data.</text>
</comment>
<keyword evidence="3" id="KW-1185">Reference proteome</keyword>
<dbReference type="AlphaFoldDB" id="A0AAP2BQP0"/>
<organism evidence="2 3">
    <name type="scientific">Klebsiella oxytoca</name>
    <dbReference type="NCBI Taxonomy" id="571"/>
    <lineage>
        <taxon>Bacteria</taxon>
        <taxon>Pseudomonadati</taxon>
        <taxon>Pseudomonadota</taxon>
        <taxon>Gammaproteobacteria</taxon>
        <taxon>Enterobacterales</taxon>
        <taxon>Enterobacteriaceae</taxon>
        <taxon>Klebsiella/Raoultella group</taxon>
        <taxon>Klebsiella</taxon>
    </lineage>
</organism>
<dbReference type="EMBL" id="JAGKON010000074">
    <property type="protein sequence ID" value="MBQ0604457.1"/>
    <property type="molecule type" value="Genomic_DNA"/>
</dbReference>
<dbReference type="GO" id="GO:0043565">
    <property type="term" value="F:sequence-specific DNA binding"/>
    <property type="evidence" value="ECO:0007669"/>
    <property type="project" value="UniProtKB-ARBA"/>
</dbReference>
<keyword evidence="2" id="KW-0238">DNA-binding</keyword>
<gene>
    <name evidence="2" type="ORF">J7S78_32315</name>
</gene>